<feature type="region of interest" description="Disordered" evidence="1">
    <location>
        <begin position="1"/>
        <end position="20"/>
    </location>
</feature>
<dbReference type="SMART" id="SM00028">
    <property type="entry name" value="TPR"/>
    <property type="match status" value="2"/>
</dbReference>
<sequence>MYAQKDRMSPPSTATSRRHRCRLSSRNYHHDRANEYTNGFSSHSRENDLDIKCGNFLPEDGVEELLNNDSTMLSAKYDGFPVFECFATEISSVDAKKKLYNDLRIGDELCFRIRRVELAGVYAEPICMLHSFRRSLRWINDFQVLLGRNLQSGRDYRPNDLIKVLVVGFDDETEIPVFAIDEDAGLLTEAELPTYFRNGEKIGTKTFDEYLKGYLPATNPNLAALFGVETDLAFSFLHELKEGENAAAVQHFNKALSICGKNIEALVGRAAAYANMGQYNLAETDLDEALTINASHTNARNYMIETLLQEAKRLEEVGKKDEAKAKYEKSLTIKSDIRALDGLRNLERSPSVKVIKMKNDDAKAKDRKAEHSRAADEKQRRKRRRDAEKLAEYERFFSLEVIMITERIEVGRCLCIHAQLQAVDIVLQSLLYQRGIVPAVVTQLLSTVESHDEIKFFETYTKIREALRELFRSCNRRALHEIIIIIGASCAIPQEIYRIPIKVCDSFESDLSHCGQNCAELSAREQRRISSLLVVSPNLNTTRNITRNTRACVLVRGTSALKFPEELVENDDGFALPGGEVLARRKTYSVQFVLKHLCVEDVVVVSDPDTTWFRLSPIIQAFS</sequence>
<dbReference type="PANTHER" id="PTHR23184:SF9">
    <property type="entry name" value="TETRATRICOPEPTIDE REPEAT PROTEIN 14"/>
    <property type="match status" value="1"/>
</dbReference>
<name>A0A1I8ENU3_WUCBA</name>
<dbReference type="SUPFAM" id="SSF48452">
    <property type="entry name" value="TPR-like"/>
    <property type="match status" value="1"/>
</dbReference>
<reference evidence="2" key="1">
    <citation type="submission" date="2016-11" db="UniProtKB">
        <authorList>
            <consortium name="WormBaseParasite"/>
        </authorList>
    </citation>
    <scope>IDENTIFICATION</scope>
    <source>
        <strain evidence="2">pt0022</strain>
    </source>
</reference>
<organism evidence="2">
    <name type="scientific">Wuchereria bancrofti</name>
    <dbReference type="NCBI Taxonomy" id="6293"/>
    <lineage>
        <taxon>Eukaryota</taxon>
        <taxon>Metazoa</taxon>
        <taxon>Ecdysozoa</taxon>
        <taxon>Nematoda</taxon>
        <taxon>Chromadorea</taxon>
        <taxon>Rhabditida</taxon>
        <taxon>Spirurina</taxon>
        <taxon>Spiruromorpha</taxon>
        <taxon>Filarioidea</taxon>
        <taxon>Onchocercidae</taxon>
        <taxon>Wuchereria</taxon>
    </lineage>
</organism>
<accession>A0A1I8ENU3</accession>
<dbReference type="InterPro" id="IPR011990">
    <property type="entry name" value="TPR-like_helical_dom_sf"/>
</dbReference>
<evidence type="ECO:0000313" key="2">
    <source>
        <dbReference type="WBParaSite" id="maker-PairedContig_3594-snap-gene-1.14-mRNA-1"/>
    </source>
</evidence>
<dbReference type="Gene3D" id="1.25.40.10">
    <property type="entry name" value="Tetratricopeptide repeat domain"/>
    <property type="match status" value="1"/>
</dbReference>
<evidence type="ECO:0000256" key="1">
    <source>
        <dbReference type="SAM" id="MobiDB-lite"/>
    </source>
</evidence>
<dbReference type="Pfam" id="PF13181">
    <property type="entry name" value="TPR_8"/>
    <property type="match status" value="1"/>
</dbReference>
<dbReference type="Gene3D" id="3.30.900.20">
    <property type="match status" value="1"/>
</dbReference>
<dbReference type="AlphaFoldDB" id="A0A1I8ENU3"/>
<feature type="region of interest" description="Disordered" evidence="1">
    <location>
        <begin position="357"/>
        <end position="384"/>
    </location>
</feature>
<dbReference type="PANTHER" id="PTHR23184">
    <property type="entry name" value="TETRATRICOPEPTIDE REPEAT PROTEIN 14"/>
    <property type="match status" value="1"/>
</dbReference>
<dbReference type="WBParaSite" id="maker-PairedContig_3594-snap-gene-1.14-mRNA-1">
    <property type="protein sequence ID" value="maker-PairedContig_3594-snap-gene-1.14-mRNA-1"/>
    <property type="gene ID" value="maker-PairedContig_3594-snap-gene-1.14"/>
</dbReference>
<proteinExistence type="predicted"/>
<dbReference type="InterPro" id="IPR019734">
    <property type="entry name" value="TPR_rpt"/>
</dbReference>
<dbReference type="InterPro" id="IPR039190">
    <property type="entry name" value="TTC14"/>
</dbReference>
<dbReference type="STRING" id="6293.A0A1I8ENU3"/>
<dbReference type="InterPro" id="IPR053729">
    <property type="entry name" value="MAD2L1BP_domain_sf"/>
</dbReference>
<protein>
    <submittedName>
        <fullName evidence="2">TPR_REGION domain-containing protein</fullName>
    </submittedName>
</protein>